<comment type="caution">
    <text evidence="7">The sequence shown here is derived from an EMBL/GenBank/DDBJ whole genome shotgun (WGS) entry which is preliminary data.</text>
</comment>
<keyword evidence="3 6" id="KW-0812">Transmembrane</keyword>
<dbReference type="GO" id="GO:0005886">
    <property type="term" value="C:plasma membrane"/>
    <property type="evidence" value="ECO:0007669"/>
    <property type="project" value="UniProtKB-SubCell"/>
</dbReference>
<feature type="transmembrane region" description="Helical" evidence="6">
    <location>
        <begin position="38"/>
        <end position="65"/>
    </location>
</feature>
<organism evidence="7">
    <name type="scientific">human gut metagenome</name>
    <dbReference type="NCBI Taxonomy" id="408170"/>
    <lineage>
        <taxon>unclassified sequences</taxon>
        <taxon>metagenomes</taxon>
        <taxon>organismal metagenomes</taxon>
    </lineage>
</organism>
<evidence type="ECO:0000256" key="6">
    <source>
        <dbReference type="SAM" id="Phobius"/>
    </source>
</evidence>
<evidence type="ECO:0000256" key="2">
    <source>
        <dbReference type="ARBA" id="ARBA00022475"/>
    </source>
</evidence>
<dbReference type="GO" id="GO:0016787">
    <property type="term" value="F:hydrolase activity"/>
    <property type="evidence" value="ECO:0007669"/>
    <property type="project" value="UniProtKB-KW"/>
</dbReference>
<feature type="transmembrane region" description="Helical" evidence="6">
    <location>
        <begin position="86"/>
        <end position="102"/>
    </location>
</feature>
<dbReference type="AlphaFoldDB" id="K1SHM0"/>
<dbReference type="Pfam" id="PF03899">
    <property type="entry name" value="ATP-synt_I"/>
    <property type="match status" value="1"/>
</dbReference>
<evidence type="ECO:0000256" key="3">
    <source>
        <dbReference type="ARBA" id="ARBA00022692"/>
    </source>
</evidence>
<sequence length="138" mass="14373">MQKHQDILQQVGRMALATAGCSAIMLAIYAVVGRFTTAVLLGGLLGTVIAVGNFLALSITVSNALDRAAAGDNSVKACMSIQSSSVVRTAILAVIYVLLFHAKVCDPLAALLPLLFAQAAIKLIEFFRKDSKGGDAVP</sequence>
<keyword evidence="5 6" id="KW-0472">Membrane</keyword>
<protein>
    <submittedName>
        <fullName evidence="7">ATPase, F0 complex, subunit I</fullName>
        <ecNumber evidence="7">3.6.3.14</ecNumber>
    </submittedName>
</protein>
<evidence type="ECO:0000313" key="7">
    <source>
        <dbReference type="EMBL" id="EKC57048.1"/>
    </source>
</evidence>
<keyword evidence="7" id="KW-0378">Hydrolase</keyword>
<evidence type="ECO:0000256" key="5">
    <source>
        <dbReference type="ARBA" id="ARBA00023136"/>
    </source>
</evidence>
<feature type="transmembrane region" description="Helical" evidence="6">
    <location>
        <begin position="12"/>
        <end position="32"/>
    </location>
</feature>
<comment type="subcellular location">
    <subcellularLocation>
        <location evidence="1">Cell membrane</location>
        <topology evidence="1">Multi-pass membrane protein</topology>
    </subcellularLocation>
</comment>
<name>K1SHM0_9ZZZZ</name>
<dbReference type="EC" id="3.6.3.14" evidence="7"/>
<evidence type="ECO:0000256" key="1">
    <source>
        <dbReference type="ARBA" id="ARBA00004651"/>
    </source>
</evidence>
<proteinExistence type="predicted"/>
<keyword evidence="4 6" id="KW-1133">Transmembrane helix</keyword>
<gene>
    <name evidence="7" type="ORF">OBE_10745</name>
</gene>
<keyword evidence="2" id="KW-1003">Cell membrane</keyword>
<accession>K1SHM0</accession>
<dbReference type="EMBL" id="AJWZ01007385">
    <property type="protein sequence ID" value="EKC57048.1"/>
    <property type="molecule type" value="Genomic_DNA"/>
</dbReference>
<reference evidence="7" key="1">
    <citation type="journal article" date="2013" name="Environ. Microbiol.">
        <title>Microbiota from the distal guts of lean and obese adolescents exhibit partial functional redundancy besides clear differences in community structure.</title>
        <authorList>
            <person name="Ferrer M."/>
            <person name="Ruiz A."/>
            <person name="Lanza F."/>
            <person name="Haange S.B."/>
            <person name="Oberbach A."/>
            <person name="Till H."/>
            <person name="Bargiela R."/>
            <person name="Campoy C."/>
            <person name="Segura M.T."/>
            <person name="Richter M."/>
            <person name="von Bergen M."/>
            <person name="Seifert J."/>
            <person name="Suarez A."/>
        </authorList>
    </citation>
    <scope>NUCLEOTIDE SEQUENCE</scope>
</reference>
<dbReference type="InterPro" id="IPR005598">
    <property type="entry name" value="ATP_synth_I"/>
</dbReference>
<evidence type="ECO:0000256" key="4">
    <source>
        <dbReference type="ARBA" id="ARBA00022989"/>
    </source>
</evidence>